<reference evidence="3" key="1">
    <citation type="submission" date="2021-01" db="EMBL/GenBank/DDBJ databases">
        <title>Modified the classification status of verrucomicrobia.</title>
        <authorList>
            <person name="Feng X."/>
        </authorList>
    </citation>
    <scope>NUCLEOTIDE SEQUENCE</scope>
    <source>
        <strain evidence="3">5K15</strain>
    </source>
</reference>
<sequence length="233" mass="26131">MKQTQITLSLLAAFCVASLPAHAAPRGVAGKGKLIHRDRSANIAERIASKEEEILFKQDAHVWRKDPEALDQRPEDLRAYSNHSYRRIVRLLTLGGLEEADGTKFKSRHAEIVAAAKAANSDGLDASEKQSIRTQLNQLNDAINAAVTEVEKGKERTPIVNRAQHRFEERIEFGVKSGRLSTLEASSLRRKVAKLEALEERLKAGQKLSSNERERLMKEVVELQRDLTRALHN</sequence>
<gene>
    <name evidence="3" type="ORF">JIN83_03565</name>
</gene>
<keyword evidence="4" id="KW-1185">Reference proteome</keyword>
<proteinExistence type="predicted"/>
<feature type="coiled-coil region" evidence="1">
    <location>
        <begin position="188"/>
        <end position="233"/>
    </location>
</feature>
<keyword evidence="2" id="KW-0732">Signal</keyword>
<feature type="signal peptide" evidence="2">
    <location>
        <begin position="1"/>
        <end position="23"/>
    </location>
</feature>
<organism evidence="3 4">
    <name type="scientific">Oceaniferula flava</name>
    <dbReference type="NCBI Taxonomy" id="2800421"/>
    <lineage>
        <taxon>Bacteria</taxon>
        <taxon>Pseudomonadati</taxon>
        <taxon>Verrucomicrobiota</taxon>
        <taxon>Verrucomicrobiia</taxon>
        <taxon>Verrucomicrobiales</taxon>
        <taxon>Verrucomicrobiaceae</taxon>
        <taxon>Oceaniferula</taxon>
    </lineage>
</organism>
<dbReference type="Proteomes" id="UP000634206">
    <property type="component" value="Unassembled WGS sequence"/>
</dbReference>
<evidence type="ECO:0000313" key="4">
    <source>
        <dbReference type="Proteomes" id="UP000634206"/>
    </source>
</evidence>
<feature type="chain" id="PRO_5042240588" evidence="2">
    <location>
        <begin position="24"/>
        <end position="233"/>
    </location>
</feature>
<name>A0AAE2SCK2_9BACT</name>
<evidence type="ECO:0000256" key="2">
    <source>
        <dbReference type="SAM" id="SignalP"/>
    </source>
</evidence>
<dbReference type="AlphaFoldDB" id="A0AAE2SCK2"/>
<protein>
    <submittedName>
        <fullName evidence="3">Uncharacterized protein</fullName>
    </submittedName>
</protein>
<feature type="coiled-coil region" evidence="1">
    <location>
        <begin position="129"/>
        <end position="156"/>
    </location>
</feature>
<evidence type="ECO:0000256" key="1">
    <source>
        <dbReference type="SAM" id="Coils"/>
    </source>
</evidence>
<accession>A0AAE2SCK2</accession>
<dbReference type="RefSeq" id="WP_309488628.1">
    <property type="nucleotide sequence ID" value="NZ_JAENIG010000002.1"/>
</dbReference>
<evidence type="ECO:0000313" key="3">
    <source>
        <dbReference type="EMBL" id="MBK1854020.1"/>
    </source>
</evidence>
<comment type="caution">
    <text evidence="3">The sequence shown here is derived from an EMBL/GenBank/DDBJ whole genome shotgun (WGS) entry which is preliminary data.</text>
</comment>
<keyword evidence="1" id="KW-0175">Coiled coil</keyword>
<dbReference type="EMBL" id="JAENIG010000002">
    <property type="protein sequence ID" value="MBK1854020.1"/>
    <property type="molecule type" value="Genomic_DNA"/>
</dbReference>